<proteinExistence type="predicted"/>
<evidence type="ECO:0000256" key="1">
    <source>
        <dbReference type="ARBA" id="ARBA00004831"/>
    </source>
</evidence>
<dbReference type="EMBL" id="BSUK01000001">
    <property type="protein sequence ID" value="GMA24525.1"/>
    <property type="molecule type" value="Genomic_DNA"/>
</dbReference>
<evidence type="ECO:0000256" key="3">
    <source>
        <dbReference type="ARBA" id="ARBA00022631"/>
    </source>
</evidence>
<organism evidence="5 6">
    <name type="scientific">Luteimicrobium album</name>
    <dbReference type="NCBI Taxonomy" id="1054550"/>
    <lineage>
        <taxon>Bacteria</taxon>
        <taxon>Bacillati</taxon>
        <taxon>Actinomycetota</taxon>
        <taxon>Actinomycetes</taxon>
        <taxon>Micrococcales</taxon>
        <taxon>Luteimicrobium</taxon>
    </lineage>
</organism>
<keyword evidence="6" id="KW-1185">Reference proteome</keyword>
<comment type="caution">
    <text evidence="5">The sequence shown here is derived from an EMBL/GenBank/DDBJ whole genome shotgun (WGS) entry which is preliminary data.</text>
</comment>
<reference evidence="6" key="1">
    <citation type="journal article" date="2019" name="Int. J. Syst. Evol. Microbiol.">
        <title>The Global Catalogue of Microorganisms (GCM) 10K type strain sequencing project: providing services to taxonomists for standard genome sequencing and annotation.</title>
        <authorList>
            <consortium name="The Broad Institute Genomics Platform"/>
            <consortium name="The Broad Institute Genome Sequencing Center for Infectious Disease"/>
            <person name="Wu L."/>
            <person name="Ma J."/>
        </authorList>
    </citation>
    <scope>NUCLEOTIDE SEQUENCE [LARGE SCALE GENOMIC DNA]</scope>
    <source>
        <strain evidence="6">NBRC 106348</strain>
    </source>
</reference>
<evidence type="ECO:0000256" key="4">
    <source>
        <dbReference type="ARBA" id="ARBA00023002"/>
    </source>
</evidence>
<sequence length="51" mass="5792">MPEVASISLVAPNKHHFLYDFTRFDTDVQNAGEVFHADDRPYGLIEATVTR</sequence>
<keyword evidence="4" id="KW-0560">Oxidoreductase</keyword>
<dbReference type="InterPro" id="IPR002042">
    <property type="entry name" value="Uricase"/>
</dbReference>
<dbReference type="Pfam" id="PF01014">
    <property type="entry name" value="Uricase"/>
    <property type="match status" value="1"/>
</dbReference>
<accession>A0ABQ6I417</accession>
<evidence type="ECO:0000313" key="6">
    <source>
        <dbReference type="Proteomes" id="UP001157091"/>
    </source>
</evidence>
<evidence type="ECO:0000313" key="5">
    <source>
        <dbReference type="EMBL" id="GMA24525.1"/>
    </source>
</evidence>
<dbReference type="EC" id="1.7.3.3" evidence="2"/>
<dbReference type="Proteomes" id="UP001157091">
    <property type="component" value="Unassembled WGS sequence"/>
</dbReference>
<name>A0ABQ6I417_9MICO</name>
<gene>
    <name evidence="5" type="ORF">GCM10025864_22840</name>
</gene>
<evidence type="ECO:0000256" key="2">
    <source>
        <dbReference type="ARBA" id="ARBA00012598"/>
    </source>
</evidence>
<dbReference type="Gene3D" id="3.10.270.10">
    <property type="entry name" value="Urate Oxidase"/>
    <property type="match status" value="1"/>
</dbReference>
<keyword evidence="3" id="KW-0659">Purine metabolism</keyword>
<dbReference type="SUPFAM" id="SSF55620">
    <property type="entry name" value="Tetrahydrobiopterin biosynthesis enzymes-like"/>
    <property type="match status" value="1"/>
</dbReference>
<comment type="pathway">
    <text evidence="1">Purine metabolism; urate degradation; (S)-allantoin from urate: step 1/3.</text>
</comment>
<protein>
    <recommendedName>
        <fullName evidence="2">factor independent urate hydroxylase</fullName>
        <ecNumber evidence="2">1.7.3.3</ecNumber>
    </recommendedName>
</protein>